<evidence type="ECO:0000256" key="5">
    <source>
        <dbReference type="ARBA" id="ARBA00023242"/>
    </source>
</evidence>
<keyword evidence="3" id="KW-0805">Transcription regulation</keyword>
<keyword evidence="4" id="KW-0804">Transcription</keyword>
<dbReference type="CDD" id="cd12148">
    <property type="entry name" value="fungal_TF_MHR"/>
    <property type="match status" value="1"/>
</dbReference>
<evidence type="ECO:0000259" key="7">
    <source>
        <dbReference type="Pfam" id="PF04082"/>
    </source>
</evidence>
<comment type="subcellular location">
    <subcellularLocation>
        <location evidence="1">Nucleus</location>
    </subcellularLocation>
</comment>
<evidence type="ECO:0000256" key="1">
    <source>
        <dbReference type="ARBA" id="ARBA00004123"/>
    </source>
</evidence>
<dbReference type="GO" id="GO:0006351">
    <property type="term" value="P:DNA-templated transcription"/>
    <property type="evidence" value="ECO:0007669"/>
    <property type="project" value="InterPro"/>
</dbReference>
<keyword evidence="9" id="KW-1185">Reference proteome</keyword>
<dbReference type="PANTHER" id="PTHR47338">
    <property type="entry name" value="ZN(II)2CYS6 TRANSCRIPTION FACTOR (EUROFUNG)-RELATED"/>
    <property type="match status" value="1"/>
</dbReference>
<dbReference type="GO" id="GO:0003677">
    <property type="term" value="F:DNA binding"/>
    <property type="evidence" value="ECO:0007669"/>
    <property type="project" value="InterPro"/>
</dbReference>
<feature type="domain" description="Xylanolytic transcriptional activator regulatory" evidence="7">
    <location>
        <begin position="236"/>
        <end position="378"/>
    </location>
</feature>
<organism evidence="8 9">
    <name type="scientific">Mycena alexandri</name>
    <dbReference type="NCBI Taxonomy" id="1745969"/>
    <lineage>
        <taxon>Eukaryota</taxon>
        <taxon>Fungi</taxon>
        <taxon>Dikarya</taxon>
        <taxon>Basidiomycota</taxon>
        <taxon>Agaricomycotina</taxon>
        <taxon>Agaricomycetes</taxon>
        <taxon>Agaricomycetidae</taxon>
        <taxon>Agaricales</taxon>
        <taxon>Marasmiineae</taxon>
        <taxon>Mycenaceae</taxon>
        <taxon>Mycena</taxon>
    </lineage>
</organism>
<accession>A0AAD6XAR0</accession>
<keyword evidence="5" id="KW-0539">Nucleus</keyword>
<feature type="region of interest" description="Disordered" evidence="6">
    <location>
        <begin position="159"/>
        <end position="197"/>
    </location>
</feature>
<gene>
    <name evidence="8" type="ORF">C8F04DRAFT_1079230</name>
</gene>
<evidence type="ECO:0000256" key="3">
    <source>
        <dbReference type="ARBA" id="ARBA00023015"/>
    </source>
</evidence>
<dbReference type="Proteomes" id="UP001218188">
    <property type="component" value="Unassembled WGS sequence"/>
</dbReference>
<sequence>MAELATGLLGAAATVGAASLTSVSGFARRHEGSLREEIQDRRRNTEDFMENLQSGDVTRIEEQEFLTTRERAVQAETEYYESIQNYKTASWLNPIKKTEQKAEVREKKRLTMHYNHSLRSLNESMHSGSDTSSIMAFSGSPPGSNIAAEDILDWADVVAGKSDDPDRDTEEIQPPDARPGSKSTASSGIFDSRSPTPDDPKIYDRFVQTFRCYSFEFGFFLDWQRFRVLLPARHSLSPGSMRSSSALLNAIYMWGAHLLSDNQRELHFKHKALQFVATELTPVSFLYTIQAEVLLSYYFFHTGHFLEARAHTATAVALALGGGLHQIRSLNHPDIPVIEITEENEQGVHLPVPRDSIEEGERINGFWAVFMLQKNLSVALEPAARVNGIFETSGMQIDTPWPLEMNEYKQGLLTSDIHGDSTVCDYLHRSGVSSYHDRSSIAMNVKACILLHRAVLLHGQWRPNFPEREAQSWGTAFNVVDQLIKSLRFQLPSLAQLEGRGSTRTLLLTHSLLNAATIKLHSIFYSDPTSRQTCLDAARDMFRFGGTDPRGLGYLNPMMGTLWMTACSVFIDELRRIRATDPPSGSWEDTAVREKEMLGGLSDGLDALSSFARESLLMRHQLTKAQEAVGAMQ</sequence>
<dbReference type="Pfam" id="PF04082">
    <property type="entry name" value="Fungal_trans"/>
    <property type="match status" value="1"/>
</dbReference>
<evidence type="ECO:0000313" key="9">
    <source>
        <dbReference type="Proteomes" id="UP001218188"/>
    </source>
</evidence>
<reference evidence="8" key="1">
    <citation type="submission" date="2023-03" db="EMBL/GenBank/DDBJ databases">
        <title>Massive genome expansion in bonnet fungi (Mycena s.s.) driven by repeated elements and novel gene families across ecological guilds.</title>
        <authorList>
            <consortium name="Lawrence Berkeley National Laboratory"/>
            <person name="Harder C.B."/>
            <person name="Miyauchi S."/>
            <person name="Viragh M."/>
            <person name="Kuo A."/>
            <person name="Thoen E."/>
            <person name="Andreopoulos B."/>
            <person name="Lu D."/>
            <person name="Skrede I."/>
            <person name="Drula E."/>
            <person name="Henrissat B."/>
            <person name="Morin E."/>
            <person name="Kohler A."/>
            <person name="Barry K."/>
            <person name="LaButti K."/>
            <person name="Morin E."/>
            <person name="Salamov A."/>
            <person name="Lipzen A."/>
            <person name="Mereny Z."/>
            <person name="Hegedus B."/>
            <person name="Baldrian P."/>
            <person name="Stursova M."/>
            <person name="Weitz H."/>
            <person name="Taylor A."/>
            <person name="Grigoriev I.V."/>
            <person name="Nagy L.G."/>
            <person name="Martin F."/>
            <person name="Kauserud H."/>
        </authorList>
    </citation>
    <scope>NUCLEOTIDE SEQUENCE</scope>
    <source>
        <strain evidence="8">CBHHK200</strain>
    </source>
</reference>
<evidence type="ECO:0000256" key="6">
    <source>
        <dbReference type="SAM" id="MobiDB-lite"/>
    </source>
</evidence>
<dbReference type="EMBL" id="JARJCM010000016">
    <property type="protein sequence ID" value="KAJ7041555.1"/>
    <property type="molecule type" value="Genomic_DNA"/>
</dbReference>
<dbReference type="GO" id="GO:0000981">
    <property type="term" value="F:DNA-binding transcription factor activity, RNA polymerase II-specific"/>
    <property type="evidence" value="ECO:0007669"/>
    <property type="project" value="InterPro"/>
</dbReference>
<evidence type="ECO:0000256" key="2">
    <source>
        <dbReference type="ARBA" id="ARBA00022723"/>
    </source>
</evidence>
<dbReference type="InterPro" id="IPR007219">
    <property type="entry name" value="XnlR_reg_dom"/>
</dbReference>
<dbReference type="GO" id="GO:0008270">
    <property type="term" value="F:zinc ion binding"/>
    <property type="evidence" value="ECO:0007669"/>
    <property type="project" value="InterPro"/>
</dbReference>
<proteinExistence type="predicted"/>
<dbReference type="InterPro" id="IPR050815">
    <property type="entry name" value="TF_fung"/>
</dbReference>
<comment type="caution">
    <text evidence="8">The sequence shown here is derived from an EMBL/GenBank/DDBJ whole genome shotgun (WGS) entry which is preliminary data.</text>
</comment>
<dbReference type="PANTHER" id="PTHR47338:SF29">
    <property type="entry name" value="ZN(2)-C6 FUNGAL-TYPE DOMAIN-CONTAINING PROTEIN"/>
    <property type="match status" value="1"/>
</dbReference>
<evidence type="ECO:0000313" key="8">
    <source>
        <dbReference type="EMBL" id="KAJ7041555.1"/>
    </source>
</evidence>
<keyword evidence="2" id="KW-0479">Metal-binding</keyword>
<dbReference type="AlphaFoldDB" id="A0AAD6XAR0"/>
<dbReference type="GO" id="GO:0005634">
    <property type="term" value="C:nucleus"/>
    <property type="evidence" value="ECO:0007669"/>
    <property type="project" value="UniProtKB-SubCell"/>
</dbReference>
<feature type="compositionally biased region" description="Polar residues" evidence="6">
    <location>
        <begin position="181"/>
        <end position="195"/>
    </location>
</feature>
<name>A0AAD6XAR0_9AGAR</name>
<evidence type="ECO:0000256" key="4">
    <source>
        <dbReference type="ARBA" id="ARBA00023163"/>
    </source>
</evidence>
<protein>
    <recommendedName>
        <fullName evidence="7">Xylanolytic transcriptional activator regulatory domain-containing protein</fullName>
    </recommendedName>
</protein>